<evidence type="ECO:0000313" key="2">
    <source>
        <dbReference type="EMBL" id="KAG8078277.1"/>
    </source>
</evidence>
<protein>
    <submittedName>
        <fullName evidence="2">Uncharacterized protein</fullName>
    </submittedName>
</protein>
<comment type="caution">
    <text evidence="2">The sequence shown here is derived from an EMBL/GenBank/DDBJ whole genome shotgun (WGS) entry which is preliminary data.</text>
</comment>
<feature type="compositionally biased region" description="Basic and acidic residues" evidence="1">
    <location>
        <begin position="14"/>
        <end position="31"/>
    </location>
</feature>
<organism evidence="2 3">
    <name type="scientific">Zizania palustris</name>
    <name type="common">Northern wild rice</name>
    <dbReference type="NCBI Taxonomy" id="103762"/>
    <lineage>
        <taxon>Eukaryota</taxon>
        <taxon>Viridiplantae</taxon>
        <taxon>Streptophyta</taxon>
        <taxon>Embryophyta</taxon>
        <taxon>Tracheophyta</taxon>
        <taxon>Spermatophyta</taxon>
        <taxon>Magnoliopsida</taxon>
        <taxon>Liliopsida</taxon>
        <taxon>Poales</taxon>
        <taxon>Poaceae</taxon>
        <taxon>BOP clade</taxon>
        <taxon>Oryzoideae</taxon>
        <taxon>Oryzeae</taxon>
        <taxon>Zizaniinae</taxon>
        <taxon>Zizania</taxon>
    </lineage>
</organism>
<proteinExistence type="predicted"/>
<accession>A0A8J5T3R7</accession>
<sequence>MAEFRATRKAPHLNRGEAGREESRGEFDPVDRSGATSEDACGTERTITVTCRQLAYVMLRPYTHGCTFLRFIPVLRIHTFTAFRR</sequence>
<evidence type="ECO:0000256" key="1">
    <source>
        <dbReference type="SAM" id="MobiDB-lite"/>
    </source>
</evidence>
<dbReference type="EMBL" id="JAAALK010000282">
    <property type="protein sequence ID" value="KAG8078277.1"/>
    <property type="molecule type" value="Genomic_DNA"/>
</dbReference>
<reference evidence="2" key="1">
    <citation type="journal article" date="2021" name="bioRxiv">
        <title>Whole Genome Assembly and Annotation of Northern Wild Rice, Zizania palustris L., Supports a Whole Genome Duplication in the Zizania Genus.</title>
        <authorList>
            <person name="Haas M."/>
            <person name="Kono T."/>
            <person name="Macchietto M."/>
            <person name="Millas R."/>
            <person name="McGilp L."/>
            <person name="Shao M."/>
            <person name="Duquette J."/>
            <person name="Hirsch C.N."/>
            <person name="Kimball J."/>
        </authorList>
    </citation>
    <scope>NUCLEOTIDE SEQUENCE</scope>
    <source>
        <tissue evidence="2">Fresh leaf tissue</tissue>
    </source>
</reference>
<dbReference type="Proteomes" id="UP000729402">
    <property type="component" value="Unassembled WGS sequence"/>
</dbReference>
<keyword evidence="3" id="KW-1185">Reference proteome</keyword>
<reference evidence="2" key="2">
    <citation type="submission" date="2021-02" db="EMBL/GenBank/DDBJ databases">
        <authorList>
            <person name="Kimball J.A."/>
            <person name="Haas M.W."/>
            <person name="Macchietto M."/>
            <person name="Kono T."/>
            <person name="Duquette J."/>
            <person name="Shao M."/>
        </authorList>
    </citation>
    <scope>NUCLEOTIDE SEQUENCE</scope>
    <source>
        <tissue evidence="2">Fresh leaf tissue</tissue>
    </source>
</reference>
<dbReference type="AlphaFoldDB" id="A0A8J5T3R7"/>
<feature type="region of interest" description="Disordered" evidence="1">
    <location>
        <begin position="1"/>
        <end position="42"/>
    </location>
</feature>
<gene>
    <name evidence="2" type="ORF">GUJ93_ZPchr0007g6192</name>
</gene>
<name>A0A8J5T3R7_ZIZPA</name>
<evidence type="ECO:0000313" key="3">
    <source>
        <dbReference type="Proteomes" id="UP000729402"/>
    </source>
</evidence>